<evidence type="ECO:0000313" key="4">
    <source>
        <dbReference type="Ensembl" id="ENSCCRP00000174395.1"/>
    </source>
</evidence>
<dbReference type="Ensembl" id="ENSCCRT00000147888.1">
    <property type="protein sequence ID" value="ENSCCRP00000174395.1"/>
    <property type="gene ID" value="ENSCCRG00000059111.1"/>
</dbReference>
<dbReference type="GO" id="GO:0004113">
    <property type="term" value="F:2',3'-cyclic-nucleotide 3'-phosphodiesterase activity"/>
    <property type="evidence" value="ECO:0007669"/>
    <property type="project" value="InterPro"/>
</dbReference>
<reference evidence="4" key="1">
    <citation type="submission" date="2025-08" db="UniProtKB">
        <authorList>
            <consortium name="Ensembl"/>
        </authorList>
    </citation>
    <scope>IDENTIFICATION</scope>
</reference>
<feature type="domain" description="Cyclic nucleotide phosphodiesterase catalytic" evidence="3">
    <location>
        <begin position="283"/>
        <end position="520"/>
    </location>
</feature>
<evidence type="ECO:0000313" key="5">
    <source>
        <dbReference type="Proteomes" id="UP001108240"/>
    </source>
</evidence>
<dbReference type="Proteomes" id="UP001108240">
    <property type="component" value="Unplaced"/>
</dbReference>
<feature type="region of interest" description="Disordered" evidence="2">
    <location>
        <begin position="493"/>
        <end position="521"/>
    </location>
</feature>
<sequence>MLPKQAAHLVLDTATRKWPNDVQVLVSHGSLLSSCKTGACFCFSHTFIRTWAVSKVKLKLVCVKSGHCLKKLIFSGGKRCFLNPSSAVNCVAWLISRNSLLCIMDAEQNQEVPETVAETQEVAMKQEENLESKEVAPSEPEKTPETERPAGELPENEKATDSEAPPAKPSEPEVAPEKSPEETPAAESSEKPPEPEQQKKSEEPQVQGNSEPEKQEEEAVKEEEPAKEAESKPTAVNEAKPEESDKDKETKTEGGQDKVQPDADGVQAEPPKEAETKRKEPELPLFFGWFLLPEEEERIKCATMDFLKTLDTLEAFKEHISEFTGEAEKEVDLEQYFQSPLQLHCTTKFCDYGKAEGAKEYAELQAVKESLAKSYELSVTALIVTPRTFGARVSLTEAQVKLWPEEADKEGVAPALLPIVEALPVGSRAHVTLGCSAGVEAVQTGLDLLEILALQKEGKEGTQVEMDLGTLTYLSEGRWFLALREPINADTTFTSFSEDKPTTGDQGKKDGEKKKKKCTIL</sequence>
<feature type="compositionally biased region" description="Basic and acidic residues" evidence="2">
    <location>
        <begin position="497"/>
        <end position="513"/>
    </location>
</feature>
<accession>A0A9J8DAR6</accession>
<dbReference type="AlphaFoldDB" id="A0A9J8DAR6"/>
<feature type="compositionally biased region" description="Basic and acidic residues" evidence="2">
    <location>
        <begin position="126"/>
        <end position="161"/>
    </location>
</feature>
<dbReference type="Pfam" id="PF05881">
    <property type="entry name" value="CNPase"/>
    <property type="match status" value="1"/>
</dbReference>
<dbReference type="InterPro" id="IPR008431">
    <property type="entry name" value="CNPase"/>
</dbReference>
<dbReference type="PANTHER" id="PTHR10156:SF0">
    <property type="entry name" value="2',3'-CYCLIC-NUCLEOTIDE 3'-PHOSPHODIESTERASE"/>
    <property type="match status" value="1"/>
</dbReference>
<dbReference type="InterPro" id="IPR047325">
    <property type="entry name" value="CNPase_cat"/>
</dbReference>
<feature type="region of interest" description="Disordered" evidence="2">
    <location>
        <begin position="126"/>
        <end position="279"/>
    </location>
</feature>
<dbReference type="PANTHER" id="PTHR10156">
    <property type="entry name" value="2',3'-CYCLIC-NUCLEOTIDE 3'-PHOSPHODIESTERASE"/>
    <property type="match status" value="1"/>
</dbReference>
<evidence type="ECO:0000256" key="1">
    <source>
        <dbReference type="ARBA" id="ARBA00022801"/>
    </source>
</evidence>
<feature type="compositionally biased region" description="Basic and acidic residues" evidence="2">
    <location>
        <begin position="239"/>
        <end position="261"/>
    </location>
</feature>
<dbReference type="GO" id="GO:0009214">
    <property type="term" value="P:cyclic nucleotide catabolic process"/>
    <property type="evidence" value="ECO:0007669"/>
    <property type="project" value="InterPro"/>
</dbReference>
<keyword evidence="5" id="KW-1185">Reference proteome</keyword>
<feature type="compositionally biased region" description="Basic and acidic residues" evidence="2">
    <location>
        <begin position="270"/>
        <end position="279"/>
    </location>
</feature>
<dbReference type="GeneTree" id="ENSGT00510000048410"/>
<evidence type="ECO:0000256" key="2">
    <source>
        <dbReference type="SAM" id="MobiDB-lite"/>
    </source>
</evidence>
<dbReference type="OMA" id="HTFIRTW"/>
<feature type="compositionally biased region" description="Basic and acidic residues" evidence="2">
    <location>
        <begin position="188"/>
        <end position="203"/>
    </location>
</feature>
<evidence type="ECO:0000259" key="3">
    <source>
        <dbReference type="Pfam" id="PF05881"/>
    </source>
</evidence>
<name>A0A9J8DAR6_CYPCA</name>
<dbReference type="GO" id="GO:0005737">
    <property type="term" value="C:cytoplasm"/>
    <property type="evidence" value="ECO:0007669"/>
    <property type="project" value="TreeGrafter"/>
</dbReference>
<reference evidence="4" key="2">
    <citation type="submission" date="2025-09" db="UniProtKB">
        <authorList>
            <consortium name="Ensembl"/>
        </authorList>
    </citation>
    <scope>IDENTIFICATION</scope>
</reference>
<feature type="compositionally biased region" description="Basic and acidic residues" evidence="2">
    <location>
        <begin position="222"/>
        <end position="231"/>
    </location>
</feature>
<keyword evidence="1" id="KW-0378">Hydrolase</keyword>
<proteinExistence type="predicted"/>
<organism evidence="4 5">
    <name type="scientific">Cyprinus carpio carpio</name>
    <dbReference type="NCBI Taxonomy" id="630221"/>
    <lineage>
        <taxon>Eukaryota</taxon>
        <taxon>Metazoa</taxon>
        <taxon>Chordata</taxon>
        <taxon>Craniata</taxon>
        <taxon>Vertebrata</taxon>
        <taxon>Euteleostomi</taxon>
        <taxon>Actinopterygii</taxon>
        <taxon>Neopterygii</taxon>
        <taxon>Teleostei</taxon>
        <taxon>Ostariophysi</taxon>
        <taxon>Cypriniformes</taxon>
        <taxon>Cyprinidae</taxon>
        <taxon>Cyprininae</taxon>
        <taxon>Cyprinus</taxon>
    </lineage>
</organism>
<dbReference type="PROSITE" id="PS51257">
    <property type="entry name" value="PROKAR_LIPOPROTEIN"/>
    <property type="match status" value="1"/>
</dbReference>
<protein>
    <submittedName>
        <fullName evidence="4">2',3'-cyclic nucleotide 3' phosphodiesterase</fullName>
    </submittedName>
</protein>
<dbReference type="GO" id="GO:0016020">
    <property type="term" value="C:membrane"/>
    <property type="evidence" value="ECO:0007669"/>
    <property type="project" value="InterPro"/>
</dbReference>